<keyword evidence="3" id="KW-1185">Reference proteome</keyword>
<feature type="transmembrane region" description="Helical" evidence="1">
    <location>
        <begin position="33"/>
        <end position="52"/>
    </location>
</feature>
<dbReference type="EMBL" id="JAUSVB010000002">
    <property type="protein sequence ID" value="MDQ0373530.1"/>
    <property type="molecule type" value="Genomic_DNA"/>
</dbReference>
<evidence type="ECO:0000313" key="3">
    <source>
        <dbReference type="Proteomes" id="UP001239626"/>
    </source>
</evidence>
<comment type="caution">
    <text evidence="2">The sequence shown here is derived from an EMBL/GenBank/DDBJ whole genome shotgun (WGS) entry which is preliminary data.</text>
</comment>
<dbReference type="RefSeq" id="WP_307491634.1">
    <property type="nucleotide sequence ID" value="NZ_JAUSVB010000002.1"/>
</dbReference>
<organism evidence="2 3">
    <name type="scientific">Cellulomonas humilata</name>
    <dbReference type="NCBI Taxonomy" id="144055"/>
    <lineage>
        <taxon>Bacteria</taxon>
        <taxon>Bacillati</taxon>
        <taxon>Actinomycetota</taxon>
        <taxon>Actinomycetes</taxon>
        <taxon>Micrococcales</taxon>
        <taxon>Cellulomonadaceae</taxon>
        <taxon>Cellulomonas</taxon>
    </lineage>
</organism>
<keyword evidence="1" id="KW-0472">Membrane</keyword>
<dbReference type="Proteomes" id="UP001239626">
    <property type="component" value="Unassembled WGS sequence"/>
</dbReference>
<reference evidence="2 3" key="1">
    <citation type="submission" date="2023-07" db="EMBL/GenBank/DDBJ databases">
        <title>Sorghum-associated microbial communities from plants grown in Nebraska, USA.</title>
        <authorList>
            <person name="Schachtman D."/>
        </authorList>
    </citation>
    <scope>NUCLEOTIDE SEQUENCE [LARGE SCALE GENOMIC DNA]</scope>
    <source>
        <strain evidence="2 3">BE332</strain>
    </source>
</reference>
<keyword evidence="1" id="KW-1133">Transmembrane helix</keyword>
<name>A0ABU0EE44_9CELL</name>
<gene>
    <name evidence="2" type="ORF">J2X26_001841</name>
</gene>
<protein>
    <submittedName>
        <fullName evidence="2">Uncharacterized protein</fullName>
    </submittedName>
</protein>
<evidence type="ECO:0000256" key="1">
    <source>
        <dbReference type="SAM" id="Phobius"/>
    </source>
</evidence>
<sequence>MSVGSALAVIVAAVVVLDSPRFARTAGWRRVLLTGWGASTAFAVLLGARNVVTYCSGT</sequence>
<accession>A0ABU0EE44</accession>
<proteinExistence type="predicted"/>
<keyword evidence="1" id="KW-0812">Transmembrane</keyword>
<evidence type="ECO:0000313" key="2">
    <source>
        <dbReference type="EMBL" id="MDQ0373530.1"/>
    </source>
</evidence>